<dbReference type="Proteomes" id="UP000789570">
    <property type="component" value="Unassembled WGS sequence"/>
</dbReference>
<accession>A0A9N9C3A2</accession>
<keyword evidence="2" id="KW-1185">Reference proteome</keyword>
<organism evidence="1 2">
    <name type="scientific">Funneliformis caledonium</name>
    <dbReference type="NCBI Taxonomy" id="1117310"/>
    <lineage>
        <taxon>Eukaryota</taxon>
        <taxon>Fungi</taxon>
        <taxon>Fungi incertae sedis</taxon>
        <taxon>Mucoromycota</taxon>
        <taxon>Glomeromycotina</taxon>
        <taxon>Glomeromycetes</taxon>
        <taxon>Glomerales</taxon>
        <taxon>Glomeraceae</taxon>
        <taxon>Funneliformis</taxon>
    </lineage>
</organism>
<gene>
    <name evidence="1" type="ORF">FCALED_LOCUS7905</name>
</gene>
<feature type="non-terminal residue" evidence="1">
    <location>
        <position position="106"/>
    </location>
</feature>
<protein>
    <submittedName>
        <fullName evidence="1">10020_t:CDS:1</fullName>
    </submittedName>
</protein>
<dbReference type="OrthoDB" id="2415988at2759"/>
<comment type="caution">
    <text evidence="1">The sequence shown here is derived from an EMBL/GenBank/DDBJ whole genome shotgun (WGS) entry which is preliminary data.</text>
</comment>
<evidence type="ECO:0000313" key="1">
    <source>
        <dbReference type="EMBL" id="CAG8587305.1"/>
    </source>
</evidence>
<evidence type="ECO:0000313" key="2">
    <source>
        <dbReference type="Proteomes" id="UP000789570"/>
    </source>
</evidence>
<proteinExistence type="predicted"/>
<name>A0A9N9C3A2_9GLOM</name>
<sequence length="106" mass="12379">EVVLERIGHFGKYFPELVSLSESLENYSFCERYYNQIIATNHLLKHLKTLDIPIVNDKQAVSEIRIQVSLSHPDMNILLLQLSQNKADLSAFRSQWLQDIKYINEC</sequence>
<dbReference type="AlphaFoldDB" id="A0A9N9C3A2"/>
<dbReference type="EMBL" id="CAJVPQ010002194">
    <property type="protein sequence ID" value="CAG8587305.1"/>
    <property type="molecule type" value="Genomic_DNA"/>
</dbReference>
<reference evidence="1" key="1">
    <citation type="submission" date="2021-06" db="EMBL/GenBank/DDBJ databases">
        <authorList>
            <person name="Kallberg Y."/>
            <person name="Tangrot J."/>
            <person name="Rosling A."/>
        </authorList>
    </citation>
    <scope>NUCLEOTIDE SEQUENCE</scope>
    <source>
        <strain evidence="1">UK204</strain>
    </source>
</reference>